<evidence type="ECO:0000256" key="3">
    <source>
        <dbReference type="ARBA" id="ARBA00023004"/>
    </source>
</evidence>
<dbReference type="PROSITE" id="PS51007">
    <property type="entry name" value="CYTC"/>
    <property type="match status" value="1"/>
</dbReference>
<proteinExistence type="predicted"/>
<dbReference type="Proteomes" id="UP000304900">
    <property type="component" value="Unassembled WGS sequence"/>
</dbReference>
<dbReference type="NCBIfam" id="TIGR02604">
    <property type="entry name" value="Piru_Ver_Nterm"/>
    <property type="match status" value="1"/>
</dbReference>
<dbReference type="Gene3D" id="1.10.760.10">
    <property type="entry name" value="Cytochrome c-like domain"/>
    <property type="match status" value="1"/>
</dbReference>
<name>A0A4U6CYR9_9BACT</name>
<dbReference type="InterPro" id="IPR013428">
    <property type="entry name" value="Membrane-bound_put_N"/>
</dbReference>
<dbReference type="EMBL" id="SZVO01000013">
    <property type="protein sequence ID" value="TKT88947.1"/>
    <property type="molecule type" value="Genomic_DNA"/>
</dbReference>
<dbReference type="InterPro" id="IPR004155">
    <property type="entry name" value="PBS_lyase_HEAT"/>
</dbReference>
<dbReference type="NCBIfam" id="TIGR02603">
    <property type="entry name" value="CxxCH_TIGR02603"/>
    <property type="match status" value="1"/>
</dbReference>
<dbReference type="InterPro" id="IPR055557">
    <property type="entry name" value="DUF7133"/>
</dbReference>
<dbReference type="InterPro" id="IPR013427">
    <property type="entry name" value="Haem-bd_dom_put"/>
</dbReference>
<dbReference type="AlphaFoldDB" id="A0A4U6CYR9"/>
<evidence type="ECO:0000256" key="1">
    <source>
        <dbReference type="ARBA" id="ARBA00022617"/>
    </source>
</evidence>
<dbReference type="Pfam" id="PF13646">
    <property type="entry name" value="HEAT_2"/>
    <property type="match status" value="1"/>
</dbReference>
<dbReference type="PANTHER" id="PTHR33546:SF1">
    <property type="entry name" value="LARGE, MULTIFUNCTIONAL SECRETED PROTEIN"/>
    <property type="match status" value="1"/>
</dbReference>
<keyword evidence="3 4" id="KW-0408">Iron</keyword>
<evidence type="ECO:0000313" key="6">
    <source>
        <dbReference type="EMBL" id="TKT88947.1"/>
    </source>
</evidence>
<dbReference type="SUPFAM" id="SSF50952">
    <property type="entry name" value="Soluble quinoprotein glucose dehydrogenase"/>
    <property type="match status" value="1"/>
</dbReference>
<comment type="caution">
    <text evidence="6">The sequence shown here is derived from an EMBL/GenBank/DDBJ whole genome shotgun (WGS) entry which is preliminary data.</text>
</comment>
<dbReference type="SUPFAM" id="SSF46626">
    <property type="entry name" value="Cytochrome c"/>
    <property type="match status" value="1"/>
</dbReference>
<dbReference type="InterPro" id="IPR036909">
    <property type="entry name" value="Cyt_c-like_dom_sf"/>
</dbReference>
<dbReference type="OrthoDB" id="9808161at2"/>
<dbReference type="GO" id="GO:0009055">
    <property type="term" value="F:electron transfer activity"/>
    <property type="evidence" value="ECO:0007669"/>
    <property type="project" value="InterPro"/>
</dbReference>
<keyword evidence="7" id="KW-1185">Reference proteome</keyword>
<evidence type="ECO:0000259" key="5">
    <source>
        <dbReference type="PROSITE" id="PS51007"/>
    </source>
</evidence>
<dbReference type="InterPro" id="IPR011989">
    <property type="entry name" value="ARM-like"/>
</dbReference>
<dbReference type="SMART" id="SM00567">
    <property type="entry name" value="EZ_HEAT"/>
    <property type="match status" value="4"/>
</dbReference>
<dbReference type="SUPFAM" id="SSF48371">
    <property type="entry name" value="ARM repeat"/>
    <property type="match status" value="1"/>
</dbReference>
<evidence type="ECO:0000313" key="7">
    <source>
        <dbReference type="Proteomes" id="UP000304900"/>
    </source>
</evidence>
<keyword evidence="2 4" id="KW-0479">Metal-binding</keyword>
<dbReference type="InterPro" id="IPR011042">
    <property type="entry name" value="6-blade_b-propeller_TolB-like"/>
</dbReference>
<dbReference type="InterPro" id="IPR016024">
    <property type="entry name" value="ARM-type_fold"/>
</dbReference>
<reference evidence="6 7" key="1">
    <citation type="submission" date="2019-05" db="EMBL/GenBank/DDBJ databases">
        <title>Dyadobacter AR-3-8 sp. nov., isolated from arctic soil.</title>
        <authorList>
            <person name="Chaudhary D.K."/>
        </authorList>
    </citation>
    <scope>NUCLEOTIDE SEQUENCE [LARGE SCALE GENOMIC DNA]</scope>
    <source>
        <strain evidence="6 7">AR-3-8</strain>
    </source>
</reference>
<feature type="domain" description="Cytochrome c" evidence="5">
    <location>
        <begin position="913"/>
        <end position="1048"/>
    </location>
</feature>
<gene>
    <name evidence="6" type="ORF">FDK13_25305</name>
</gene>
<organism evidence="6 7">
    <name type="scientific">Dyadobacter frigoris</name>
    <dbReference type="NCBI Taxonomy" id="2576211"/>
    <lineage>
        <taxon>Bacteria</taxon>
        <taxon>Pseudomonadati</taxon>
        <taxon>Bacteroidota</taxon>
        <taxon>Cytophagia</taxon>
        <taxon>Cytophagales</taxon>
        <taxon>Spirosomataceae</taxon>
        <taxon>Dyadobacter</taxon>
    </lineage>
</organism>
<protein>
    <submittedName>
        <fullName evidence="6">C-type cytochrome</fullName>
    </submittedName>
</protein>
<dbReference type="GO" id="GO:0046872">
    <property type="term" value="F:metal ion binding"/>
    <property type="evidence" value="ECO:0007669"/>
    <property type="project" value="UniProtKB-KW"/>
</dbReference>
<dbReference type="Pfam" id="PF23500">
    <property type="entry name" value="DUF7133"/>
    <property type="match status" value="1"/>
</dbReference>
<dbReference type="PANTHER" id="PTHR33546">
    <property type="entry name" value="LARGE, MULTIFUNCTIONAL SECRETED PROTEIN-RELATED"/>
    <property type="match status" value="1"/>
</dbReference>
<dbReference type="InterPro" id="IPR011041">
    <property type="entry name" value="Quinoprot_gluc/sorb_DH_b-prop"/>
</dbReference>
<dbReference type="Gene3D" id="1.25.10.10">
    <property type="entry name" value="Leucine-rich Repeat Variant"/>
    <property type="match status" value="2"/>
</dbReference>
<evidence type="ECO:0000256" key="4">
    <source>
        <dbReference type="PROSITE-ProRule" id="PRU00433"/>
    </source>
</evidence>
<dbReference type="GO" id="GO:0020037">
    <property type="term" value="F:heme binding"/>
    <property type="evidence" value="ECO:0007669"/>
    <property type="project" value="InterPro"/>
</dbReference>
<evidence type="ECO:0000256" key="2">
    <source>
        <dbReference type="ARBA" id="ARBA00022723"/>
    </source>
</evidence>
<dbReference type="Gene3D" id="2.120.10.30">
    <property type="entry name" value="TolB, C-terminal domain"/>
    <property type="match status" value="1"/>
</dbReference>
<sequence length="1061" mass="116228">MLMKLQGMNQLVSRSNRYLTKRIVRLAVLSLVGVFSFGLTDKRPQEATGLLVPEGFTIESVVASESLSYPMFASFDGKGRLFVFESTEPNIMGTPKMLAEPSYHVRLLEDVDGDGNFEKNQIFAKNIPFPKGGVFYQGSLYVTESPNLVRYTDTNGDGTSDIREVIMTGWTLNSNGATLGGPFFGPDGWMYITDARRGFNITTKENKVLKGKTARTWRCRPDGTGLEPMAGGGFDNSIEIAFMPSGETIGTMTYFIDPQDGQRDALMHWVEGGTYPKPNPAIEEDKLKMTGDLMPVMTKMARVAPSGLMRYRGPNFGPEYNGDLFHAEFNTGRVMRHIVSAEGATYKTDDEVFMKSISSDSHPTDVLQDADGSMLVVITGGWFIEGCPLSRVAKPDVKGGIYRIRKTGAAKVTDPWGNKLDLEKQTPAALLKYLSDSRPFVADNAAEQLVARGNVAVAPVLSALPAIKDDNIRAAAIFVLSRINTTDALVGVRNGLNDKSSVVRTASARAIGLARDSKSVDKLMQLVQKDVPPVRRQAATALGQIGDVRAVPALLNGAADNSDRFVKHAIVYSLILLKTTAPLVKALKNPSTQIRVAALTALDQMDGAPLQKRDLAPVLASKDPELRSTAVWIASHHPEWTDIVVSFLEKSLGDGKLSDPDASAISDLMLTFMHEPAVQNFVAGQLGNPAASPDRKLLMLNVISKSSLKELPGPWVNEIGKQLRSEDARVRSQILGLIESRRIKAMNPSLNKIIREEKTSVDFRLKALSARIMSAPELSDTEFQMLLKYIGKENESPVRQLAVRLLNHAELNNDQLLVIAREHIGKTDLFLLPSLMEAFEGNSNELVGKELIAGIQSGSGGLDNLSEPDFQRLLKSFPPSVNEMAAPLLVKLKAQHAERLSHLQEMEARLKGGDVGEGRKLFYGKASCYLCHSVGSEGGRFGPDLTNIGEIRSKHDILEAVLYPSASFAREYETFRIVTKTTSYTGVIKEQLPEAIVIEVGPVPGLRIPRTEIVSIDPQTLSMMPPGLDQQLTNTEMASLTAFLEALPYRLERMIEAREKK</sequence>
<accession>A0A4U6CYR9</accession>
<keyword evidence="1 4" id="KW-0349">Heme</keyword>
<dbReference type="InterPro" id="IPR009056">
    <property type="entry name" value="Cyt_c-like_dom"/>
</dbReference>